<dbReference type="VEuPathDB" id="AmoebaDB:NF0024380"/>
<feature type="compositionally biased region" description="Basic and acidic residues" evidence="1">
    <location>
        <begin position="356"/>
        <end position="365"/>
    </location>
</feature>
<dbReference type="OMA" id="KQFLNQV"/>
<evidence type="ECO:0000313" key="2">
    <source>
        <dbReference type="EMBL" id="KAF0982815.1"/>
    </source>
</evidence>
<dbReference type="Gene3D" id="3.40.50.300">
    <property type="entry name" value="P-loop containing nucleotide triphosphate hydrolases"/>
    <property type="match status" value="1"/>
</dbReference>
<evidence type="ECO:0000313" key="3">
    <source>
        <dbReference type="Proteomes" id="UP000444721"/>
    </source>
</evidence>
<comment type="caution">
    <text evidence="2">The sequence shown here is derived from an EMBL/GenBank/DDBJ whole genome shotgun (WGS) entry which is preliminary data.</text>
</comment>
<organism evidence="2 3">
    <name type="scientific">Naegleria fowleri</name>
    <name type="common">Brain eating amoeba</name>
    <dbReference type="NCBI Taxonomy" id="5763"/>
    <lineage>
        <taxon>Eukaryota</taxon>
        <taxon>Discoba</taxon>
        <taxon>Heterolobosea</taxon>
        <taxon>Tetramitia</taxon>
        <taxon>Eutetramitia</taxon>
        <taxon>Vahlkampfiidae</taxon>
        <taxon>Naegleria</taxon>
    </lineage>
</organism>
<feature type="compositionally biased region" description="Low complexity" evidence="1">
    <location>
        <begin position="20"/>
        <end position="34"/>
    </location>
</feature>
<dbReference type="EMBL" id="VFQX01000007">
    <property type="protein sequence ID" value="KAF0982815.1"/>
    <property type="molecule type" value="Genomic_DNA"/>
</dbReference>
<dbReference type="AlphaFoldDB" id="A0A6A5CBV0"/>
<dbReference type="GeneID" id="68118009"/>
<feature type="region of interest" description="Disordered" evidence="1">
    <location>
        <begin position="1"/>
        <end position="34"/>
    </location>
</feature>
<feature type="compositionally biased region" description="Polar residues" evidence="1">
    <location>
        <begin position="749"/>
        <end position="760"/>
    </location>
</feature>
<reference evidence="2 3" key="1">
    <citation type="journal article" date="2019" name="Sci. Rep.">
        <title>Nanopore sequencing improves the draft genome of the human pathogenic amoeba Naegleria fowleri.</title>
        <authorList>
            <person name="Liechti N."/>
            <person name="Schurch N."/>
            <person name="Bruggmann R."/>
            <person name="Wittwer M."/>
        </authorList>
    </citation>
    <scope>NUCLEOTIDE SEQUENCE [LARGE SCALE GENOMIC DNA]</scope>
    <source>
        <strain evidence="2 3">ATCC 30894</strain>
    </source>
</reference>
<proteinExistence type="predicted"/>
<name>A0A6A5CBV0_NAEFO</name>
<evidence type="ECO:0000256" key="1">
    <source>
        <dbReference type="SAM" id="MobiDB-lite"/>
    </source>
</evidence>
<dbReference type="RefSeq" id="XP_044567528.1">
    <property type="nucleotide sequence ID" value="XM_044701130.1"/>
</dbReference>
<sequence length="953" mass="108210">MGQSSSHRNQEDPFDYASLSSNTHQQPTSTTTTQPIIHKEELLHHLLLMGSSNSGKTLFAKMSNLILEGSMTSRSMKYREELLSSMFAWLLLIVCVKKKLFSELELQQPTSEQLIDLLLKPKKKDISKSLHHHNQNDETHHSGETNNEELDDRCLLQLAIVKPELLWSNDKMMKDVYSLWQNEPILHNIYAIIYFNKMSPELLFLFGNTQVGSVISGNVLDKFGHVNTVPKQPQWQHFENFNYVINHCVEIAHSLRRAQNGILDPEINFDKEFLLASNMTRGYYESEIKLKLSDKKKTETSSMKKKETKENKEELISMSEQFRSLFMIDSAGVRSDRKKWRKILLSKLYPDLLHENKKKENTDQPKKKKKSVSTQESPTSSSSSNNNAVSSSSSNQTPAAMPSQQVSSSASSSLACSSSLASSSQNSSEPISHTIYSQLKPSGVAILYFVSLTSYNQYSVDDILGLYGSTISITVDSKTPASPLLNINSDKILTVERPIEVSTCSEASAPEEDDEEQKLVSVLKSPRGTEVNLKHVDLLEKKRMKKKTLKPPKYKPLIDSASSLFLSRHQSLKHNGLLTLKNQLIDSLEFFNKTVNMPEVTNVPIILVFTKKESLKRKLVFCDFSDSFFTSLQNQSSEMVPLDPLPEEILLKKQVMIGNQKISSLEKTNNNKITNLSSSNPITTSPPIVSSSSFIISNKNIGSDVSPRLISELKTSKLLLNRLKKEYNDEDDDEDRNTRVESPVIEQLVSETPSEQPSITHHSENKERKNETTCCLESSLQESPNLNEPIKTQPLSECSTTLERQSLTRDRLLDVSSVGMAIGERRQLDNRCVSVSINLTTLEQQLELQRRAIQELMNDTETMNAMTETCLKFSDPYEKKVPLTEDDLKEPEQPRMVSEEYSNLVIDYIAKQFLNQVKSEEKRKQIEKQIIVLDIFNRDEMKKMLKELINKTC</sequence>
<keyword evidence="3" id="KW-1185">Reference proteome</keyword>
<dbReference type="VEuPathDB" id="AmoebaDB:NfTy_014780"/>
<feature type="region of interest" description="Disordered" evidence="1">
    <location>
        <begin position="356"/>
        <end position="408"/>
    </location>
</feature>
<dbReference type="OrthoDB" id="10262525at2759"/>
<protein>
    <submittedName>
        <fullName evidence="2">Uncharacterized protein</fullName>
    </submittedName>
</protein>
<feature type="compositionally biased region" description="Low complexity" evidence="1">
    <location>
        <begin position="372"/>
        <end position="408"/>
    </location>
</feature>
<dbReference type="InterPro" id="IPR027417">
    <property type="entry name" value="P-loop_NTPase"/>
</dbReference>
<dbReference type="VEuPathDB" id="AmoebaDB:FDP41_010794"/>
<feature type="compositionally biased region" description="Basic and acidic residues" evidence="1">
    <location>
        <begin position="761"/>
        <end position="771"/>
    </location>
</feature>
<feature type="region of interest" description="Disordered" evidence="1">
    <location>
        <begin position="746"/>
        <end position="772"/>
    </location>
</feature>
<dbReference type="Proteomes" id="UP000444721">
    <property type="component" value="Unassembled WGS sequence"/>
</dbReference>
<accession>A0A6A5CBV0</accession>
<gene>
    <name evidence="2" type="ORF">FDP41_010794</name>
</gene>